<keyword evidence="4 7" id="KW-1133">Transmembrane helix</keyword>
<feature type="domain" description="SH3b" evidence="9">
    <location>
        <begin position="23"/>
        <end position="87"/>
    </location>
</feature>
<name>A0A1I3CRM0_9GAMM</name>
<dbReference type="Gene3D" id="2.30.30.40">
    <property type="entry name" value="SH3 Domains"/>
    <property type="match status" value="1"/>
</dbReference>
<dbReference type="GO" id="GO:0016020">
    <property type="term" value="C:membrane"/>
    <property type="evidence" value="ECO:0007669"/>
    <property type="project" value="UniProtKB-SubCell"/>
</dbReference>
<evidence type="ECO:0000256" key="8">
    <source>
        <dbReference type="SAM" id="SignalP"/>
    </source>
</evidence>
<keyword evidence="5 7" id="KW-0472">Membrane</keyword>
<dbReference type="SMART" id="SM00287">
    <property type="entry name" value="SH3b"/>
    <property type="match status" value="1"/>
</dbReference>
<evidence type="ECO:0000256" key="5">
    <source>
        <dbReference type="ARBA" id="ARBA00023136"/>
    </source>
</evidence>
<dbReference type="AlphaFoldDB" id="A0A1I3CRM0"/>
<feature type="coiled-coil region" evidence="6">
    <location>
        <begin position="93"/>
        <end position="166"/>
    </location>
</feature>
<feature type="chain" id="PRO_5011629948" evidence="8">
    <location>
        <begin position="23"/>
        <end position="203"/>
    </location>
</feature>
<dbReference type="Pfam" id="PF08239">
    <property type="entry name" value="SH3_3"/>
    <property type="match status" value="1"/>
</dbReference>
<sequence>MRKIKCLFACLTLSLAALESQAQEIRWVADDLETYVRSGPTNEYRIVGTLTSGDEVTVLETQGDYSRVRAPSGDEVWIESDQLQAERSVSERVPELQEKAETLSTRLEGIDEEWQDRVATMTETLQQREARIAKLESRNAELNQQASQAMEQIRGLQARLDTQEQDLLMRYFMYGGGVAGAGLVVGLLVPHLPRRRKKRDRWF</sequence>
<keyword evidence="11" id="KW-1185">Reference proteome</keyword>
<dbReference type="InterPro" id="IPR052354">
    <property type="entry name" value="Cell_Wall_Dynamics_Protein"/>
</dbReference>
<protein>
    <submittedName>
        <fullName evidence="10">SH3 domain protein</fullName>
    </submittedName>
</protein>
<dbReference type="InterPro" id="IPR003646">
    <property type="entry name" value="SH3-like_bac-type"/>
</dbReference>
<evidence type="ECO:0000256" key="3">
    <source>
        <dbReference type="ARBA" id="ARBA00022729"/>
    </source>
</evidence>
<evidence type="ECO:0000256" key="2">
    <source>
        <dbReference type="ARBA" id="ARBA00022692"/>
    </source>
</evidence>
<dbReference type="PANTHER" id="PTHR34408">
    <property type="entry name" value="FAMILY PROTEIN, PUTATIVE-RELATED"/>
    <property type="match status" value="1"/>
</dbReference>
<keyword evidence="6" id="KW-0175">Coiled coil</keyword>
<dbReference type="NCBIfam" id="TIGR04211">
    <property type="entry name" value="SH3_and_anchor"/>
    <property type="match status" value="1"/>
</dbReference>
<comment type="subcellular location">
    <subcellularLocation>
        <location evidence="1">Membrane</location>
        <topology evidence="1">Single-pass membrane protein</topology>
    </subcellularLocation>
</comment>
<dbReference type="STRING" id="442341.SAMN04487959_10947"/>
<dbReference type="RefSeq" id="WP_092847116.1">
    <property type="nucleotide sequence ID" value="NZ_FOPY01000009.1"/>
</dbReference>
<evidence type="ECO:0000259" key="9">
    <source>
        <dbReference type="PROSITE" id="PS51781"/>
    </source>
</evidence>
<evidence type="ECO:0000256" key="6">
    <source>
        <dbReference type="SAM" id="Coils"/>
    </source>
</evidence>
<reference evidence="10 11" key="1">
    <citation type="submission" date="2016-10" db="EMBL/GenBank/DDBJ databases">
        <authorList>
            <person name="de Groot N.N."/>
        </authorList>
    </citation>
    <scope>NUCLEOTIDE SEQUENCE [LARGE SCALE GENOMIC DNA]</scope>
    <source>
        <strain evidence="10 11">CGMCC 1.6848</strain>
    </source>
</reference>
<organism evidence="10 11">
    <name type="scientific">Modicisalibacter xianhensis</name>
    <dbReference type="NCBI Taxonomy" id="442341"/>
    <lineage>
        <taxon>Bacteria</taxon>
        <taxon>Pseudomonadati</taxon>
        <taxon>Pseudomonadota</taxon>
        <taxon>Gammaproteobacteria</taxon>
        <taxon>Oceanospirillales</taxon>
        <taxon>Halomonadaceae</taxon>
        <taxon>Modicisalibacter</taxon>
    </lineage>
</organism>
<evidence type="ECO:0000256" key="7">
    <source>
        <dbReference type="SAM" id="Phobius"/>
    </source>
</evidence>
<evidence type="ECO:0000313" key="10">
    <source>
        <dbReference type="EMBL" id="SFH77097.1"/>
    </source>
</evidence>
<proteinExistence type="predicted"/>
<dbReference type="EMBL" id="FOPY01000009">
    <property type="protein sequence ID" value="SFH77097.1"/>
    <property type="molecule type" value="Genomic_DNA"/>
</dbReference>
<dbReference type="PROSITE" id="PS51781">
    <property type="entry name" value="SH3B"/>
    <property type="match status" value="1"/>
</dbReference>
<evidence type="ECO:0000256" key="1">
    <source>
        <dbReference type="ARBA" id="ARBA00004167"/>
    </source>
</evidence>
<dbReference type="PANTHER" id="PTHR34408:SF1">
    <property type="entry name" value="GLYCOSYL HYDROLASE FAMILY 19 DOMAIN-CONTAINING PROTEIN HI_1415"/>
    <property type="match status" value="1"/>
</dbReference>
<keyword evidence="3 8" id="KW-0732">Signal</keyword>
<accession>A0A1I3CRM0</accession>
<feature type="transmembrane region" description="Helical" evidence="7">
    <location>
        <begin position="171"/>
        <end position="192"/>
    </location>
</feature>
<evidence type="ECO:0000313" key="11">
    <source>
        <dbReference type="Proteomes" id="UP000199040"/>
    </source>
</evidence>
<keyword evidence="2 7" id="KW-0812">Transmembrane</keyword>
<gene>
    <name evidence="10" type="ORF">SAMN04487959_10947</name>
</gene>
<dbReference type="Proteomes" id="UP000199040">
    <property type="component" value="Unassembled WGS sequence"/>
</dbReference>
<dbReference type="PIRSF" id="PIRSF006158">
    <property type="entry name" value="UCP006158_SH3"/>
    <property type="match status" value="1"/>
</dbReference>
<dbReference type="InterPro" id="IPR016476">
    <property type="entry name" value="SH3_dom_pro"/>
</dbReference>
<feature type="signal peptide" evidence="8">
    <location>
        <begin position="1"/>
        <end position="22"/>
    </location>
</feature>
<evidence type="ECO:0000256" key="4">
    <source>
        <dbReference type="ARBA" id="ARBA00022989"/>
    </source>
</evidence>